<dbReference type="FunFam" id="3.40.50.10130:FF:000011">
    <property type="entry name" value="Crossover junction endonuclease MUS81"/>
    <property type="match status" value="1"/>
</dbReference>
<keyword evidence="13 15" id="KW-0539">Nucleus</keyword>
<dbReference type="Proteomes" id="UP000005666">
    <property type="component" value="Chromosome 5"/>
</dbReference>
<dbReference type="OMA" id="ELGDAMW"/>
<comment type="subcellular location">
    <subcellularLocation>
        <location evidence="2 15">Nucleus</location>
    </subcellularLocation>
</comment>
<comment type="function">
    <text evidence="15">Interacts with EME1 to form a DNA structure-specific endonuclease with substrate preference for branched DNA structures with a 5'-end at the branch nick. Typical substrates include 3'-flap structures, D-loops, replication forks and nicked Holliday junctions. May be required in mitosis for the processing of stalled or collapsed replication fork intermediates. May be required in meiosis for the repair of meiosis-specific double strand breaks subsequent to single-end invasion (SEI).</text>
</comment>
<dbReference type="InterPro" id="IPR047417">
    <property type="entry name" value="WHD_MUS81"/>
</dbReference>
<dbReference type="GO" id="GO:0008821">
    <property type="term" value="F:crossover junction DNA endonuclease activity"/>
    <property type="evidence" value="ECO:0007669"/>
    <property type="project" value="UniProtKB-UniRule"/>
</dbReference>
<dbReference type="GO" id="GO:0006265">
    <property type="term" value="P:DNA topological change"/>
    <property type="evidence" value="ECO:0007669"/>
    <property type="project" value="EnsemblFungi"/>
</dbReference>
<comment type="similarity">
    <text evidence="3 15">Belongs to the XPF family.</text>
</comment>
<dbReference type="GO" id="GO:0004857">
    <property type="term" value="F:enzyme inhibitor activity"/>
    <property type="evidence" value="ECO:0007669"/>
    <property type="project" value="EnsemblFungi"/>
</dbReference>
<dbReference type="PANTHER" id="PTHR13451:SF0">
    <property type="entry name" value="CROSSOVER JUNCTION ENDONUCLEASE MUS81"/>
    <property type="match status" value="1"/>
</dbReference>
<evidence type="ECO:0000313" key="17">
    <source>
        <dbReference type="EMBL" id="CCE63245.1"/>
    </source>
</evidence>
<keyword evidence="8 15" id="KW-0227">DNA damage</keyword>
<dbReference type="GO" id="GO:0046872">
    <property type="term" value="F:metal ion binding"/>
    <property type="evidence" value="ECO:0007669"/>
    <property type="project" value="UniProtKB-UniRule"/>
</dbReference>
<dbReference type="HOGENOM" id="CLU_014329_1_0_1"/>
<dbReference type="Gene3D" id="1.10.10.10">
    <property type="entry name" value="Winged helix-like DNA-binding domain superfamily/Winged helix DNA-binding domain"/>
    <property type="match status" value="1"/>
</dbReference>
<dbReference type="CDD" id="cd20074">
    <property type="entry name" value="XPF_nuclease_Mus81"/>
    <property type="match status" value="1"/>
</dbReference>
<gene>
    <name evidence="17" type="primary">TPHA0E01510</name>
    <name evidence="17" type="ordered locus">TPHA_0E01510</name>
</gene>
<keyword evidence="18" id="KW-1185">Reference proteome</keyword>
<dbReference type="KEGG" id="tpf:TPHA_0E01510"/>
<evidence type="ECO:0000256" key="11">
    <source>
        <dbReference type="ARBA" id="ARBA00023172"/>
    </source>
</evidence>
<dbReference type="Pfam" id="PF21292">
    <property type="entry name" value="EME1-MUS81_C"/>
    <property type="match status" value="1"/>
</dbReference>
<name>G8BTL7_TETPH</name>
<dbReference type="SUPFAM" id="SSF52980">
    <property type="entry name" value="Restriction endonuclease-like"/>
    <property type="match status" value="1"/>
</dbReference>
<dbReference type="InterPro" id="IPR047416">
    <property type="entry name" value="XPF_nuclease_Mus81"/>
</dbReference>
<dbReference type="Pfam" id="PF14716">
    <property type="entry name" value="HHH_8"/>
    <property type="match status" value="1"/>
</dbReference>
<dbReference type="PANTHER" id="PTHR13451">
    <property type="entry name" value="CLASS II CROSSOVER JUNCTION ENDONUCLEASE MUS81"/>
    <property type="match status" value="1"/>
</dbReference>
<feature type="domain" description="ERCC4" evidence="16">
    <location>
        <begin position="334"/>
        <end position="431"/>
    </location>
</feature>
<dbReference type="GO" id="GO:0048257">
    <property type="term" value="F:3'-flap endonuclease activity"/>
    <property type="evidence" value="ECO:0007669"/>
    <property type="project" value="TreeGrafter"/>
</dbReference>
<dbReference type="GeneID" id="11531403"/>
<evidence type="ECO:0000259" key="16">
    <source>
        <dbReference type="SMART" id="SM00891"/>
    </source>
</evidence>
<dbReference type="GO" id="GO:0000712">
    <property type="term" value="P:resolution of meiotic recombination intermediates"/>
    <property type="evidence" value="ECO:0007669"/>
    <property type="project" value="EnsemblFungi"/>
</dbReference>
<evidence type="ECO:0000256" key="2">
    <source>
        <dbReference type="ARBA" id="ARBA00004123"/>
    </source>
</evidence>
<dbReference type="GO" id="GO:0006308">
    <property type="term" value="P:DNA catabolic process"/>
    <property type="evidence" value="ECO:0007669"/>
    <property type="project" value="UniProtKB-UniRule"/>
</dbReference>
<dbReference type="Pfam" id="PF02732">
    <property type="entry name" value="ERCC4"/>
    <property type="match status" value="1"/>
</dbReference>
<comment type="cofactor">
    <cofactor evidence="1 15">
        <name>Mg(2+)</name>
        <dbReference type="ChEBI" id="CHEBI:18420"/>
    </cofactor>
</comment>
<dbReference type="eggNOG" id="KOG2379">
    <property type="taxonomic scope" value="Eukaryota"/>
</dbReference>
<evidence type="ECO:0000256" key="3">
    <source>
        <dbReference type="ARBA" id="ARBA00010015"/>
    </source>
</evidence>
<dbReference type="RefSeq" id="XP_003685679.1">
    <property type="nucleotide sequence ID" value="XM_003685631.1"/>
</dbReference>
<protein>
    <recommendedName>
        <fullName evidence="4 15">Crossover junction endonuclease MUS81</fullName>
        <ecNumber evidence="15">3.1.22.-</ecNumber>
    </recommendedName>
</protein>
<dbReference type="InterPro" id="IPR036388">
    <property type="entry name" value="WH-like_DNA-bd_sf"/>
</dbReference>
<reference evidence="17 18" key="1">
    <citation type="journal article" date="2011" name="Proc. Natl. Acad. Sci. U.S.A.">
        <title>Evolutionary erosion of yeast sex chromosomes by mating-type switching accidents.</title>
        <authorList>
            <person name="Gordon J.L."/>
            <person name="Armisen D."/>
            <person name="Proux-Wera E."/>
            <person name="Oheigeartaigh S.S."/>
            <person name="Byrne K.P."/>
            <person name="Wolfe K.H."/>
        </authorList>
    </citation>
    <scope>NUCLEOTIDE SEQUENCE [LARGE SCALE GENOMIC DNA]</scope>
    <source>
        <strain evidence="18">ATCC 24235 / CBS 4417 / NBRC 1672 / NRRL Y-8282 / UCD 70-5</strain>
    </source>
</reference>
<keyword evidence="6 15" id="KW-0479">Metal-binding</keyword>
<dbReference type="Gene3D" id="3.40.50.10130">
    <property type="match status" value="1"/>
</dbReference>
<evidence type="ECO:0000256" key="15">
    <source>
        <dbReference type="RuleBase" id="RU369042"/>
    </source>
</evidence>
<keyword evidence="9 15" id="KW-0378">Hydrolase</keyword>
<evidence type="ECO:0000256" key="6">
    <source>
        <dbReference type="ARBA" id="ARBA00022723"/>
    </source>
</evidence>
<evidence type="ECO:0000256" key="14">
    <source>
        <dbReference type="ARBA" id="ARBA00023254"/>
    </source>
</evidence>
<dbReference type="GO" id="GO:0048476">
    <property type="term" value="C:Holliday junction resolvase complex"/>
    <property type="evidence" value="ECO:0007669"/>
    <property type="project" value="UniProtKB-UniRule"/>
</dbReference>
<dbReference type="EMBL" id="HE612860">
    <property type="protein sequence ID" value="CCE63245.1"/>
    <property type="molecule type" value="Genomic_DNA"/>
</dbReference>
<dbReference type="InterPro" id="IPR042530">
    <property type="entry name" value="EME1/EME2_C"/>
</dbReference>
<evidence type="ECO:0000256" key="13">
    <source>
        <dbReference type="ARBA" id="ARBA00023242"/>
    </source>
</evidence>
<evidence type="ECO:0000256" key="5">
    <source>
        <dbReference type="ARBA" id="ARBA00022722"/>
    </source>
</evidence>
<dbReference type="InterPro" id="IPR010996">
    <property type="entry name" value="HHH_MUS81"/>
</dbReference>
<evidence type="ECO:0000256" key="8">
    <source>
        <dbReference type="ARBA" id="ARBA00022763"/>
    </source>
</evidence>
<dbReference type="InterPro" id="IPR027421">
    <property type="entry name" value="DNA_pol_lamdba_lyase_dom_sf"/>
</dbReference>
<evidence type="ECO:0000256" key="9">
    <source>
        <dbReference type="ARBA" id="ARBA00022801"/>
    </source>
</evidence>
<evidence type="ECO:0000256" key="10">
    <source>
        <dbReference type="ARBA" id="ARBA00022842"/>
    </source>
</evidence>
<dbReference type="InterPro" id="IPR011335">
    <property type="entry name" value="Restrct_endonuc-II-like"/>
</dbReference>
<dbReference type="GO" id="GO:0031573">
    <property type="term" value="P:mitotic intra-S DNA damage checkpoint signaling"/>
    <property type="evidence" value="ECO:0007669"/>
    <property type="project" value="TreeGrafter"/>
</dbReference>
<dbReference type="SUPFAM" id="SSF47802">
    <property type="entry name" value="DNA polymerase beta, N-terminal domain-like"/>
    <property type="match status" value="1"/>
</dbReference>
<proteinExistence type="inferred from homology"/>
<dbReference type="GO" id="GO:0005634">
    <property type="term" value="C:nucleus"/>
    <property type="evidence" value="ECO:0007669"/>
    <property type="project" value="UniProtKB-SubCell"/>
</dbReference>
<dbReference type="STRING" id="1071381.G8BTL7"/>
<dbReference type="CDD" id="cd21036">
    <property type="entry name" value="WH_MUS81"/>
    <property type="match status" value="1"/>
</dbReference>
<evidence type="ECO:0000256" key="7">
    <source>
        <dbReference type="ARBA" id="ARBA00022759"/>
    </source>
</evidence>
<keyword evidence="12 15" id="KW-0234">DNA repair</keyword>
<keyword evidence="7 15" id="KW-0255">Endonuclease</keyword>
<dbReference type="GO" id="GO:0000727">
    <property type="term" value="P:double-strand break repair via break-induced replication"/>
    <property type="evidence" value="ECO:0007669"/>
    <property type="project" value="UniProtKB-UniRule"/>
</dbReference>
<dbReference type="Gene3D" id="1.10.150.110">
    <property type="entry name" value="DNA polymerase beta, N-terminal domain-like"/>
    <property type="match status" value="1"/>
</dbReference>
<dbReference type="GO" id="GO:0003677">
    <property type="term" value="F:DNA binding"/>
    <property type="evidence" value="ECO:0007669"/>
    <property type="project" value="UniProtKB-UniRule"/>
</dbReference>
<dbReference type="Pfam" id="PF21136">
    <property type="entry name" value="WHD_MUS81"/>
    <property type="match status" value="1"/>
</dbReference>
<evidence type="ECO:0000256" key="1">
    <source>
        <dbReference type="ARBA" id="ARBA00001946"/>
    </source>
</evidence>
<evidence type="ECO:0000256" key="12">
    <source>
        <dbReference type="ARBA" id="ARBA00023204"/>
    </source>
</evidence>
<keyword evidence="14" id="KW-0469">Meiosis</keyword>
<evidence type="ECO:0000313" key="18">
    <source>
        <dbReference type="Proteomes" id="UP000005666"/>
    </source>
</evidence>
<sequence length="619" mass="70986">MSLPFDLKQHYVDWLQELINSYGSHQEQVQITYERAKRNLIDSQETFHFPSDLKKVKGIGEAIAKKLEVKLKEYCKKNSFEFPSKIENEIASNKRSTTTLRSTTIDSDVTSRPLKKKRKYIPKKRSGGYAILLALLESGATEKGLTKDDIIEIAQKYCNNSMLPNYTTKELHGSWSSITSLRNNYLILEEGRPKRFSLTEEGHELAKTLKEADGIIFENEGNTTLNQNKFWNDPNEVTADLTGLFANKSFPSQPDQGNSSKIIDVTFKENENLVHGIISQTGTTNKANYTLANKEGLIGNGLINGSATEASNIVQKRYNNISYQLWNRGSYDIFPIIDHREVKSVTDREFFINAFHRKGVHSELRQLSLGDIIWVARHKVTKTICILDTIIERKRLDDLASSIRDNRFMEQKTRLEKSGCQNKIYLIEETIGINNNNIQVNMDEALKTALWLILVYYKFSMIRTSNSEETVEKLCYLHEVISKHYLEKDLIVIYPDNITSQESYYNILHDFKKEFERNKSIECCHTIECFQEIMGKSESRTIGEITINILMLIRGVSLEKAIAIQSIYPTLNHILKAYQSCKSPSEAKLLLYNKLGNAPGTKRITKSLSEKISEVFYDN</sequence>
<keyword evidence="5 15" id="KW-0540">Nuclease</keyword>
<organism evidence="17 18">
    <name type="scientific">Tetrapisispora phaffii (strain ATCC 24235 / CBS 4417 / NBRC 1672 / NRRL Y-8282 / UCD 70-5)</name>
    <name type="common">Yeast</name>
    <name type="synonym">Fabospora phaffii</name>
    <dbReference type="NCBI Taxonomy" id="1071381"/>
    <lineage>
        <taxon>Eukaryota</taxon>
        <taxon>Fungi</taxon>
        <taxon>Dikarya</taxon>
        <taxon>Ascomycota</taxon>
        <taxon>Saccharomycotina</taxon>
        <taxon>Saccharomycetes</taxon>
        <taxon>Saccharomycetales</taxon>
        <taxon>Saccharomycetaceae</taxon>
        <taxon>Tetrapisispora</taxon>
    </lineage>
</organism>
<evidence type="ECO:0000256" key="4">
    <source>
        <dbReference type="ARBA" id="ARBA00017114"/>
    </source>
</evidence>
<dbReference type="SMART" id="SM00891">
    <property type="entry name" value="ERCC4"/>
    <property type="match status" value="1"/>
</dbReference>
<dbReference type="InterPro" id="IPR006166">
    <property type="entry name" value="ERCC4_domain"/>
</dbReference>
<keyword evidence="11 15" id="KW-0233">DNA recombination</keyword>
<dbReference type="FunFam" id="1.10.10.10:FF:000307">
    <property type="entry name" value="Crossover junction endonuclease MUS81"/>
    <property type="match status" value="1"/>
</dbReference>
<keyword evidence="10 15" id="KW-0460">Magnesium</keyword>
<dbReference type="InterPro" id="IPR033309">
    <property type="entry name" value="Mus81"/>
</dbReference>
<dbReference type="AlphaFoldDB" id="G8BTL7"/>
<dbReference type="OrthoDB" id="5963188at2759"/>
<dbReference type="Gene3D" id="1.10.150.670">
    <property type="entry name" value="Crossover junction endonuclease EME1, DNA-binding domain"/>
    <property type="match status" value="1"/>
</dbReference>
<dbReference type="EC" id="3.1.22.-" evidence="15"/>
<accession>G8BTL7</accession>
<comment type="subunit">
    <text evidence="15">Interacts with EME1.</text>
</comment>